<gene>
    <name evidence="1" type="ORF">M5X16_11660</name>
</gene>
<organism evidence="1 2">
    <name type="scientific">Paenibacillus chitinolyticus</name>
    <dbReference type="NCBI Taxonomy" id="79263"/>
    <lineage>
        <taxon>Bacteria</taxon>
        <taxon>Bacillati</taxon>
        <taxon>Bacillota</taxon>
        <taxon>Bacilli</taxon>
        <taxon>Bacillales</taxon>
        <taxon>Paenibacillaceae</taxon>
        <taxon>Paenibacillus</taxon>
    </lineage>
</organism>
<protein>
    <submittedName>
        <fullName evidence="1">Uncharacterized protein</fullName>
    </submittedName>
</protein>
<accession>A0ABT4FD37</accession>
<dbReference type="Proteomes" id="UP001527202">
    <property type="component" value="Unassembled WGS sequence"/>
</dbReference>
<dbReference type="EMBL" id="JAMDMJ010000013">
    <property type="protein sequence ID" value="MCY9596428.1"/>
    <property type="molecule type" value="Genomic_DNA"/>
</dbReference>
<evidence type="ECO:0000313" key="1">
    <source>
        <dbReference type="EMBL" id="MCY9596428.1"/>
    </source>
</evidence>
<evidence type="ECO:0000313" key="2">
    <source>
        <dbReference type="Proteomes" id="UP001527202"/>
    </source>
</evidence>
<comment type="caution">
    <text evidence="1">The sequence shown here is derived from an EMBL/GenBank/DDBJ whole genome shotgun (WGS) entry which is preliminary data.</text>
</comment>
<sequence length="93" mass="10562">MRELIRISREVILLLSTVTCTPGTALLAPNKTGQSAQKEEAAHEQTQTAFLQFDLIRSPRIRHVMEPLFWCDEDDLQNLLDPITRDKVSDPTS</sequence>
<keyword evidence="2" id="KW-1185">Reference proteome</keyword>
<dbReference type="RefSeq" id="WP_042226558.1">
    <property type="nucleotide sequence ID" value="NZ_CP026520.1"/>
</dbReference>
<name>A0ABT4FD37_9BACL</name>
<proteinExistence type="predicted"/>
<dbReference type="GeneID" id="95376680"/>
<reference evidence="1 2" key="1">
    <citation type="submission" date="2022-05" db="EMBL/GenBank/DDBJ databases">
        <title>Genome Sequencing of Bee-Associated Microbes.</title>
        <authorList>
            <person name="Dunlap C."/>
        </authorList>
    </citation>
    <scope>NUCLEOTIDE SEQUENCE [LARGE SCALE GENOMIC DNA]</scope>
    <source>
        <strain evidence="1 2">NRRL B-23120</strain>
    </source>
</reference>